<evidence type="ECO:0000313" key="1">
    <source>
        <dbReference type="EMBL" id="KAJ7546823.1"/>
    </source>
</evidence>
<evidence type="ECO:0000313" key="2">
    <source>
        <dbReference type="Proteomes" id="UP001162992"/>
    </source>
</evidence>
<name>A0ACC2CXS1_DIPCM</name>
<proteinExistence type="predicted"/>
<comment type="caution">
    <text evidence="1">The sequence shown here is derived from an EMBL/GenBank/DDBJ whole genome shotgun (WGS) entry which is preliminary data.</text>
</comment>
<keyword evidence="2" id="KW-1185">Reference proteome</keyword>
<reference evidence="2" key="1">
    <citation type="journal article" date="2024" name="Proc. Natl. Acad. Sci. U.S.A.">
        <title>Extraordinary preservation of gene collinearity over three hundred million years revealed in homosporous lycophytes.</title>
        <authorList>
            <person name="Li C."/>
            <person name="Wickell D."/>
            <person name="Kuo L.Y."/>
            <person name="Chen X."/>
            <person name="Nie B."/>
            <person name="Liao X."/>
            <person name="Peng D."/>
            <person name="Ji J."/>
            <person name="Jenkins J."/>
            <person name="Williams M."/>
            <person name="Shu S."/>
            <person name="Plott C."/>
            <person name="Barry K."/>
            <person name="Rajasekar S."/>
            <person name="Grimwood J."/>
            <person name="Han X."/>
            <person name="Sun S."/>
            <person name="Hou Z."/>
            <person name="He W."/>
            <person name="Dai G."/>
            <person name="Sun C."/>
            <person name="Schmutz J."/>
            <person name="Leebens-Mack J.H."/>
            <person name="Li F.W."/>
            <person name="Wang L."/>
        </authorList>
    </citation>
    <scope>NUCLEOTIDE SEQUENCE [LARGE SCALE GENOMIC DNA]</scope>
    <source>
        <strain evidence="2">cv. PW_Plant_1</strain>
    </source>
</reference>
<sequence>MWQIVCEILQTLLWKMVQFWRSLFGSQGSCIAAAKHIFPSLRLKSPNTSSSELDPLDQSRASVPSRSPHFYEPLQGLDEFQPVFGGSSSKNEAEGASDRFNSQRLSSDNPMEFQSFTKTEAKGALGSEFYEGFFQPTFSNSAEKRAPLDTSGYTEYPNREGIYLSTFEQQAAVREPFVPFMEKPRGRNWSQTKDTETQNWMGYEEAVQFRLTESCLLVLHRGDITKWHVNGFTDAIVNAAKPSLLGGAGVDGAIHRAAGPKLKQACRMLPNVERVRCPVGHAVITEGFELRVSRVIHTVGPIYDLQERRSFLLRQAYKSSLNIAAEQGIEFIAFPAISCGVYGYPYAEAAEIALETVKDQASSLLEIHFFLFEKEAWEAWMTVANSRFERPQYSYKVQARPLFPDKYRR</sequence>
<gene>
    <name evidence="1" type="ORF">O6H91_08G055900</name>
</gene>
<organism evidence="1 2">
    <name type="scientific">Diphasiastrum complanatum</name>
    <name type="common">Issler's clubmoss</name>
    <name type="synonym">Lycopodium complanatum</name>
    <dbReference type="NCBI Taxonomy" id="34168"/>
    <lineage>
        <taxon>Eukaryota</taxon>
        <taxon>Viridiplantae</taxon>
        <taxon>Streptophyta</taxon>
        <taxon>Embryophyta</taxon>
        <taxon>Tracheophyta</taxon>
        <taxon>Lycopodiopsida</taxon>
        <taxon>Lycopodiales</taxon>
        <taxon>Lycopodiaceae</taxon>
        <taxon>Lycopodioideae</taxon>
        <taxon>Diphasiastrum</taxon>
    </lineage>
</organism>
<dbReference type="Proteomes" id="UP001162992">
    <property type="component" value="Chromosome 8"/>
</dbReference>
<accession>A0ACC2CXS1</accession>
<dbReference type="EMBL" id="CM055099">
    <property type="protein sequence ID" value="KAJ7546823.1"/>
    <property type="molecule type" value="Genomic_DNA"/>
</dbReference>
<protein>
    <submittedName>
        <fullName evidence="1">Uncharacterized protein</fullName>
    </submittedName>
</protein>